<dbReference type="InterPro" id="IPR008584">
    <property type="entry name" value="CXXC_Zn-binding_euk"/>
</dbReference>
<dbReference type="VEuPathDB" id="ToxoDB:TGDOM2_288910"/>
<dbReference type="OrthoDB" id="10248838at2759"/>
<evidence type="ECO:0008006" key="6">
    <source>
        <dbReference type="Google" id="ProtNLM"/>
    </source>
</evidence>
<dbReference type="GO" id="GO:0008270">
    <property type="term" value="F:zinc ion binding"/>
    <property type="evidence" value="ECO:0007669"/>
    <property type="project" value="TreeGrafter"/>
</dbReference>
<comment type="caution">
    <text evidence="4">The sequence shown here is derived from an EMBL/GenBank/DDBJ whole genome shotgun (WGS) entry which is preliminary data.</text>
</comment>
<protein>
    <recommendedName>
        <fullName evidence="6">DUF866 domain-containing protein</fullName>
    </recommendedName>
</protein>
<keyword evidence="2" id="KW-0479">Metal-binding</keyword>
<accession>A0A086KEE1</accession>
<dbReference type="PANTHER" id="PTHR12857:SF0">
    <property type="entry name" value="CXXC MOTIF CONTAINING ZINC BINDING PROTEIN"/>
    <property type="match status" value="1"/>
</dbReference>
<evidence type="ECO:0000256" key="1">
    <source>
        <dbReference type="ARBA" id="ARBA00007818"/>
    </source>
</evidence>
<keyword evidence="3" id="KW-0862">Zinc</keyword>
<gene>
    <name evidence="4" type="ORF">TGDOM2_288910</name>
</gene>
<dbReference type="SUPFAM" id="SSF141678">
    <property type="entry name" value="MAL13P1.257-like"/>
    <property type="match status" value="1"/>
</dbReference>
<reference evidence="4 5" key="1">
    <citation type="submission" date="2014-02" db="EMBL/GenBank/DDBJ databases">
        <authorList>
            <person name="Sibley D."/>
            <person name="Venepally P."/>
            <person name="Karamycheva S."/>
            <person name="Hadjithomas M."/>
            <person name="Khan A."/>
            <person name="Brunk B."/>
            <person name="Roos D."/>
            <person name="Caler E."/>
            <person name="Lorenzi H."/>
        </authorList>
    </citation>
    <scope>NUCLEOTIDE SEQUENCE [LARGE SCALE GENOMIC DNA]</scope>
    <source>
        <strain evidence="4 5">GAB2-2007-GAL-DOM2</strain>
    </source>
</reference>
<proteinExistence type="inferred from homology"/>
<dbReference type="Proteomes" id="UP000028837">
    <property type="component" value="Unassembled WGS sequence"/>
</dbReference>
<comment type="similarity">
    <text evidence="1">Belongs to the UPF0587 family.</text>
</comment>
<dbReference type="EMBL" id="AHZU02000570">
    <property type="protein sequence ID" value="KFG42759.1"/>
    <property type="molecule type" value="Genomic_DNA"/>
</dbReference>
<organism evidence="4 5">
    <name type="scientific">Toxoplasma gondii GAB2-2007-GAL-DOM2</name>
    <dbReference type="NCBI Taxonomy" id="1130820"/>
    <lineage>
        <taxon>Eukaryota</taxon>
        <taxon>Sar</taxon>
        <taxon>Alveolata</taxon>
        <taxon>Apicomplexa</taxon>
        <taxon>Conoidasida</taxon>
        <taxon>Coccidia</taxon>
        <taxon>Eucoccidiorida</taxon>
        <taxon>Eimeriorina</taxon>
        <taxon>Sarcocystidae</taxon>
        <taxon>Toxoplasma</taxon>
    </lineage>
</organism>
<name>A0A086KEE1_TOXGO</name>
<dbReference type="AlphaFoldDB" id="A0A086KEE1"/>
<dbReference type="Pfam" id="PF05907">
    <property type="entry name" value="CXXC_Zn-b_euk"/>
    <property type="match status" value="1"/>
</dbReference>
<evidence type="ECO:0000313" key="4">
    <source>
        <dbReference type="EMBL" id="KFG42759.1"/>
    </source>
</evidence>
<evidence type="ECO:0000256" key="2">
    <source>
        <dbReference type="ARBA" id="ARBA00022723"/>
    </source>
</evidence>
<evidence type="ECO:0000313" key="5">
    <source>
        <dbReference type="Proteomes" id="UP000028837"/>
    </source>
</evidence>
<evidence type="ECO:0000256" key="3">
    <source>
        <dbReference type="ARBA" id="ARBA00022833"/>
    </source>
</evidence>
<dbReference type="PANTHER" id="PTHR12857">
    <property type="entry name" value="CXXC MOTIF CONTAINING ZINC BINDING PROTEIN"/>
    <property type="match status" value="1"/>
</dbReference>
<sequence length="159" mass="17993">MVVILLRMKADLENVDSIEIPAGHTWVLDVKQAAGEEVRERVTVSESETQDIPNSRGTANFVVRWDGSKQAATLNVQDVKNVTRRTYTAEDSGKFVSIVAFECRGLEPVRWHPADGYIVKSKRATFKDADLSEDWAEYDQDANLSLGIYNVEWQFQVSR</sequence>